<keyword evidence="1" id="KW-0479">Metal-binding</keyword>
<evidence type="ECO:0000256" key="1">
    <source>
        <dbReference type="PROSITE-ProRule" id="PRU00175"/>
    </source>
</evidence>
<sequence length="422" mass="46097">MTTLSEDDQLLFVAAREAQLTRNEAVQIIMSDVPHSVLHGAFIRVLLELQDRREDYIVARVGAIATGDVYGGFSTNANVRTDHYLVLQLPPHLAQINGTQYQLNSISNSAMTEAEFAHWLGMAHVAAQASPPLYDAEEGAAAGLPIPTRQELALVARRLRGVLGGGARHGVSVHRQRRPSQVQCLHPHLHNVLPPNPPDGVQRAPSALQSQFVPQSGSNLRTFDSAEYSADPELHNCAVAQFKRQGTLASLNAAAASNCGNHSTNNNNSSSTGTSAVEVSGSGGRKRFVHGGASPRPLSLQAHSAVDLTLAEQEFELPNCRQIRQDIINKMSQTSVLFPTNINELKVSQLRLTERDMIEYLEHVREAILSKQDNCVVCMDHVPTVISLPCRHKVLCRLCAPSVNTCPVCRSQLFELFEPKEI</sequence>
<name>A0A061IWI6_TRYRA</name>
<feature type="domain" description="RING-type" evidence="3">
    <location>
        <begin position="375"/>
        <end position="410"/>
    </location>
</feature>
<dbReference type="PROSITE" id="PS50089">
    <property type="entry name" value="ZF_RING_2"/>
    <property type="match status" value="1"/>
</dbReference>
<dbReference type="Proteomes" id="UP000031737">
    <property type="component" value="Unassembled WGS sequence"/>
</dbReference>
<keyword evidence="1" id="KW-0863">Zinc-finger</keyword>
<dbReference type="InterPro" id="IPR013083">
    <property type="entry name" value="Znf_RING/FYVE/PHD"/>
</dbReference>
<keyword evidence="5" id="KW-1185">Reference proteome</keyword>
<dbReference type="Pfam" id="PF13920">
    <property type="entry name" value="zf-C3HC4_3"/>
    <property type="match status" value="1"/>
</dbReference>
<dbReference type="VEuPathDB" id="TriTrypDB:TRSC58_05882"/>
<dbReference type="InterPro" id="IPR036128">
    <property type="entry name" value="Plus3-like_sf"/>
</dbReference>
<evidence type="ECO:0000313" key="5">
    <source>
        <dbReference type="Proteomes" id="UP000031737"/>
    </source>
</evidence>
<dbReference type="SMART" id="SM00184">
    <property type="entry name" value="RING"/>
    <property type="match status" value="1"/>
</dbReference>
<dbReference type="SUPFAM" id="SSF57850">
    <property type="entry name" value="RING/U-box"/>
    <property type="match status" value="1"/>
</dbReference>
<dbReference type="InterPro" id="IPR004343">
    <property type="entry name" value="Plus-3_dom"/>
</dbReference>
<keyword evidence="1" id="KW-0862">Zinc</keyword>
<gene>
    <name evidence="4" type="ORF">TRSC58_05882</name>
</gene>
<dbReference type="OrthoDB" id="1711136at2759"/>
<evidence type="ECO:0000313" key="4">
    <source>
        <dbReference type="EMBL" id="ESL06445.1"/>
    </source>
</evidence>
<organism evidence="4 5">
    <name type="scientific">Trypanosoma rangeli SC58</name>
    <dbReference type="NCBI Taxonomy" id="429131"/>
    <lineage>
        <taxon>Eukaryota</taxon>
        <taxon>Discoba</taxon>
        <taxon>Euglenozoa</taxon>
        <taxon>Kinetoplastea</taxon>
        <taxon>Metakinetoplastina</taxon>
        <taxon>Trypanosomatida</taxon>
        <taxon>Trypanosomatidae</taxon>
        <taxon>Trypanosoma</taxon>
        <taxon>Herpetosoma</taxon>
    </lineage>
</organism>
<proteinExistence type="predicted"/>
<dbReference type="AlphaFoldDB" id="A0A061IWI6"/>
<dbReference type="EMBL" id="AUPL01005882">
    <property type="protein sequence ID" value="ESL06445.1"/>
    <property type="molecule type" value="Genomic_DNA"/>
</dbReference>
<feature type="compositionally biased region" description="Low complexity" evidence="2">
    <location>
        <begin position="262"/>
        <end position="275"/>
    </location>
</feature>
<dbReference type="SMART" id="SM00719">
    <property type="entry name" value="Plus3"/>
    <property type="match status" value="1"/>
</dbReference>
<evidence type="ECO:0000259" key="3">
    <source>
        <dbReference type="PROSITE" id="PS50089"/>
    </source>
</evidence>
<dbReference type="GO" id="GO:0008270">
    <property type="term" value="F:zinc ion binding"/>
    <property type="evidence" value="ECO:0007669"/>
    <property type="project" value="UniProtKB-KW"/>
</dbReference>
<evidence type="ECO:0000256" key="2">
    <source>
        <dbReference type="SAM" id="MobiDB-lite"/>
    </source>
</evidence>
<reference evidence="4 5" key="1">
    <citation type="submission" date="2013-07" db="EMBL/GenBank/DDBJ databases">
        <authorList>
            <person name="Stoco P.H."/>
            <person name="Wagner G."/>
            <person name="Gerber A."/>
            <person name="Zaha A."/>
            <person name="Thompson C."/>
            <person name="Bartholomeu D.C."/>
            <person name="Luckemeyer D.D."/>
            <person name="Bahia D."/>
            <person name="Loreto E."/>
            <person name="Prestes E.B."/>
            <person name="Lima F.M."/>
            <person name="Rodrigues-Luiz G."/>
            <person name="Vallejo G.A."/>
            <person name="Filho J.F."/>
            <person name="Monteiro K.M."/>
            <person name="Tyler K.M."/>
            <person name="de Almeida L.G."/>
            <person name="Ortiz M.F."/>
            <person name="Siervo M.A."/>
            <person name="de Moraes M.H."/>
            <person name="Cunha O.L."/>
            <person name="Mendonca-Neto R."/>
            <person name="Silva R."/>
            <person name="Teixeira S.M."/>
            <person name="Murta S.M."/>
            <person name="Sincero T.C."/>
            <person name="Mendes T.A."/>
            <person name="Urmenyi T.P."/>
            <person name="Silva V.G."/>
            <person name="da Rocha W.D."/>
            <person name="Andersson B."/>
            <person name="Romanha A.J."/>
            <person name="Steindel M."/>
            <person name="de Vasconcelos A.T."/>
            <person name="Grisard E.C."/>
        </authorList>
    </citation>
    <scope>NUCLEOTIDE SEQUENCE [LARGE SCALE GENOMIC DNA]</scope>
    <source>
        <strain evidence="4 5">SC58</strain>
    </source>
</reference>
<protein>
    <recommendedName>
        <fullName evidence="3">RING-type domain-containing protein</fullName>
    </recommendedName>
</protein>
<feature type="region of interest" description="Disordered" evidence="2">
    <location>
        <begin position="262"/>
        <end position="285"/>
    </location>
</feature>
<comment type="caution">
    <text evidence="4">The sequence shown here is derived from an EMBL/GenBank/DDBJ whole genome shotgun (WGS) entry which is preliminary data.</text>
</comment>
<accession>A0A061IWI6</accession>
<dbReference type="Gene3D" id="3.90.70.200">
    <property type="entry name" value="Plus-3 domain"/>
    <property type="match status" value="1"/>
</dbReference>
<dbReference type="Gene3D" id="3.30.40.10">
    <property type="entry name" value="Zinc/RING finger domain, C3HC4 (zinc finger)"/>
    <property type="match status" value="1"/>
</dbReference>
<dbReference type="SUPFAM" id="SSF159042">
    <property type="entry name" value="Plus3-like"/>
    <property type="match status" value="1"/>
</dbReference>
<dbReference type="InterPro" id="IPR001841">
    <property type="entry name" value="Znf_RING"/>
</dbReference>
<dbReference type="GO" id="GO:0003677">
    <property type="term" value="F:DNA binding"/>
    <property type="evidence" value="ECO:0007669"/>
    <property type="project" value="InterPro"/>
</dbReference>
<dbReference type="Pfam" id="PF03126">
    <property type="entry name" value="Plus-3"/>
    <property type="match status" value="1"/>
</dbReference>